<gene>
    <name evidence="1" type="ORF">SDC9_160261</name>
</gene>
<dbReference type="AlphaFoldDB" id="A0A645FEY9"/>
<dbReference type="EMBL" id="VSSQ01059367">
    <property type="protein sequence ID" value="MPN12941.1"/>
    <property type="molecule type" value="Genomic_DNA"/>
</dbReference>
<comment type="caution">
    <text evidence="1">The sequence shown here is derived from an EMBL/GenBank/DDBJ whole genome shotgun (WGS) entry which is preliminary data.</text>
</comment>
<organism evidence="1">
    <name type="scientific">bioreactor metagenome</name>
    <dbReference type="NCBI Taxonomy" id="1076179"/>
    <lineage>
        <taxon>unclassified sequences</taxon>
        <taxon>metagenomes</taxon>
        <taxon>ecological metagenomes</taxon>
    </lineage>
</organism>
<proteinExistence type="predicted"/>
<name>A0A645FEY9_9ZZZZ</name>
<protein>
    <submittedName>
        <fullName evidence="1">Uncharacterized protein</fullName>
    </submittedName>
</protein>
<sequence length="71" mass="7767">MRTSLPSFFKAIEAFKGEALGVTSPQLYSSPPTIVNLGCPKATNVNETNAKIEIIDLFIVLFSKIFMLCLS</sequence>
<accession>A0A645FEY9</accession>
<reference evidence="1" key="1">
    <citation type="submission" date="2019-08" db="EMBL/GenBank/DDBJ databases">
        <authorList>
            <person name="Kucharzyk K."/>
            <person name="Murdoch R.W."/>
            <person name="Higgins S."/>
            <person name="Loffler F."/>
        </authorList>
    </citation>
    <scope>NUCLEOTIDE SEQUENCE</scope>
</reference>
<evidence type="ECO:0000313" key="1">
    <source>
        <dbReference type="EMBL" id="MPN12941.1"/>
    </source>
</evidence>